<keyword evidence="6" id="KW-0325">Glycoprotein</keyword>
<feature type="transmembrane region" description="Helical" evidence="7">
    <location>
        <begin position="277"/>
        <end position="299"/>
    </location>
</feature>
<dbReference type="OrthoDB" id="10021397at2759"/>
<organism evidence="9 10">
    <name type="scientific">Penicillium fimorum</name>
    <dbReference type="NCBI Taxonomy" id="1882269"/>
    <lineage>
        <taxon>Eukaryota</taxon>
        <taxon>Fungi</taxon>
        <taxon>Dikarya</taxon>
        <taxon>Ascomycota</taxon>
        <taxon>Pezizomycotina</taxon>
        <taxon>Eurotiomycetes</taxon>
        <taxon>Eurotiomycetidae</taxon>
        <taxon>Eurotiales</taxon>
        <taxon>Aspergillaceae</taxon>
        <taxon>Penicillium</taxon>
    </lineage>
</organism>
<feature type="transmembrane region" description="Helical" evidence="7">
    <location>
        <begin position="380"/>
        <end position="402"/>
    </location>
</feature>
<dbReference type="Pfam" id="PF07690">
    <property type="entry name" value="MFS_1"/>
    <property type="match status" value="1"/>
</dbReference>
<keyword evidence="3 7" id="KW-0812">Transmembrane</keyword>
<dbReference type="PRINTS" id="PR01036">
    <property type="entry name" value="TCRTETB"/>
</dbReference>
<dbReference type="InterPro" id="IPR011701">
    <property type="entry name" value="MFS"/>
</dbReference>
<comment type="caution">
    <text evidence="9">The sequence shown here is derived from an EMBL/GenBank/DDBJ whole genome shotgun (WGS) entry which is preliminary data.</text>
</comment>
<feature type="transmembrane region" description="Helical" evidence="7">
    <location>
        <begin position="521"/>
        <end position="541"/>
    </location>
</feature>
<feature type="domain" description="Major facilitator superfamily (MFS) profile" evidence="8">
    <location>
        <begin position="55"/>
        <end position="544"/>
    </location>
</feature>
<keyword evidence="5 7" id="KW-0472">Membrane</keyword>
<keyword evidence="10" id="KW-1185">Reference proteome</keyword>
<dbReference type="PROSITE" id="PS50850">
    <property type="entry name" value="MFS"/>
    <property type="match status" value="1"/>
</dbReference>
<reference evidence="9" key="1">
    <citation type="submission" date="2022-12" db="EMBL/GenBank/DDBJ databases">
        <authorList>
            <person name="Petersen C."/>
        </authorList>
    </citation>
    <scope>NUCLEOTIDE SEQUENCE</scope>
    <source>
        <strain evidence="9">IBT 29495</strain>
    </source>
</reference>
<feature type="transmembrane region" description="Helical" evidence="7">
    <location>
        <begin position="446"/>
        <end position="470"/>
    </location>
</feature>
<proteinExistence type="inferred from homology"/>
<evidence type="ECO:0000256" key="3">
    <source>
        <dbReference type="ARBA" id="ARBA00022692"/>
    </source>
</evidence>
<dbReference type="CDD" id="cd17502">
    <property type="entry name" value="MFS_Azr1_MDR_like"/>
    <property type="match status" value="1"/>
</dbReference>
<dbReference type="Gene3D" id="1.20.1250.20">
    <property type="entry name" value="MFS general substrate transporter like domains"/>
    <property type="match status" value="2"/>
</dbReference>
<name>A0A9W9XX70_9EURO</name>
<evidence type="ECO:0000256" key="7">
    <source>
        <dbReference type="SAM" id="Phobius"/>
    </source>
</evidence>
<comment type="similarity">
    <text evidence="2">Belongs to the major facilitator superfamily. TCR/Tet family.</text>
</comment>
<dbReference type="InterPro" id="IPR036259">
    <property type="entry name" value="MFS_trans_sf"/>
</dbReference>
<feature type="transmembrane region" description="Helical" evidence="7">
    <location>
        <begin position="414"/>
        <end position="434"/>
    </location>
</feature>
<evidence type="ECO:0000256" key="2">
    <source>
        <dbReference type="ARBA" id="ARBA00007520"/>
    </source>
</evidence>
<feature type="transmembrane region" description="Helical" evidence="7">
    <location>
        <begin position="119"/>
        <end position="138"/>
    </location>
</feature>
<dbReference type="GO" id="GO:0005886">
    <property type="term" value="C:plasma membrane"/>
    <property type="evidence" value="ECO:0007669"/>
    <property type="project" value="TreeGrafter"/>
</dbReference>
<gene>
    <name evidence="9" type="ORF">N7463_007842</name>
</gene>
<sequence>MSNESSYLQPSSDNNHETVDSIFVDGKSSTSHPAQTITTTNRQPRWLEGFPLFIIMTALTIVCYLMLLDVSIVSTALPAITNEFNSLQDLGWYGAAYQLSNAALQPLTGKVYTNFRPKWIFLVFFSIFEVGSLICALATSSNMLIVGRAVAGMGNSGIQNGCVTIISGIVPLQKLPALLGIAMGISQLGLASGPLVGGALTEYTTWRWCFWINLPIGAVVAIMMMMIRIPDPIPKLPPVAVLRTLHTKLDFLGFAGFAGATIMLLMAVQFGGNQYPWGSPTIIGLFCGSGVLFFIWLAWDWKKGDDALIPLSLVSQKAVWSSCVTYGLSMGSLFTTSYFLPVYFQGVLGASPLISGVQLLPNIIPQLLMAVLSGTLVTKFGYYLPFSLAGAVLISTAAGLLSTYSPTTPLPRRIGFQIILGAGYGLGLQMPMIAIQNSVQPQQIPVSVAMLMFCPQLAGALLVSFGNTIFSNSLKSLIPQYAPSINPEDTLAAGATGLRHVVPSSVLENVLIAYAKSVDRVFYLGAACGASTFVVAWGMGWKDIRKNKAFRPSVPPQTQEVEKP</sequence>
<dbReference type="SUPFAM" id="SSF103473">
    <property type="entry name" value="MFS general substrate transporter"/>
    <property type="match status" value="1"/>
</dbReference>
<dbReference type="GO" id="GO:0022857">
    <property type="term" value="F:transmembrane transporter activity"/>
    <property type="evidence" value="ECO:0007669"/>
    <property type="project" value="InterPro"/>
</dbReference>
<feature type="transmembrane region" description="Helical" evidence="7">
    <location>
        <begin position="319"/>
        <end position="340"/>
    </location>
</feature>
<evidence type="ECO:0000259" key="8">
    <source>
        <dbReference type="PROSITE" id="PS50850"/>
    </source>
</evidence>
<feature type="transmembrane region" description="Helical" evidence="7">
    <location>
        <begin position="208"/>
        <end position="230"/>
    </location>
</feature>
<evidence type="ECO:0000256" key="5">
    <source>
        <dbReference type="ARBA" id="ARBA00023136"/>
    </source>
</evidence>
<dbReference type="AlphaFoldDB" id="A0A9W9XX70"/>
<accession>A0A9W9XX70</accession>
<dbReference type="PANTHER" id="PTHR23501:SF193">
    <property type="entry name" value="MULTIDRUG TRANSPORTER, PUTATIVE (AFU_ORTHOLOGUE AFUA_8G00940)-RELATED"/>
    <property type="match status" value="1"/>
</dbReference>
<feature type="transmembrane region" description="Helical" evidence="7">
    <location>
        <begin position="50"/>
        <end position="68"/>
    </location>
</feature>
<evidence type="ECO:0000256" key="1">
    <source>
        <dbReference type="ARBA" id="ARBA00004141"/>
    </source>
</evidence>
<evidence type="ECO:0000256" key="6">
    <source>
        <dbReference type="ARBA" id="ARBA00023180"/>
    </source>
</evidence>
<keyword evidence="4 7" id="KW-1133">Transmembrane helix</keyword>
<dbReference type="PANTHER" id="PTHR23501">
    <property type="entry name" value="MAJOR FACILITATOR SUPERFAMILY"/>
    <property type="match status" value="1"/>
</dbReference>
<evidence type="ECO:0000313" key="10">
    <source>
        <dbReference type="Proteomes" id="UP001149954"/>
    </source>
</evidence>
<evidence type="ECO:0000313" key="9">
    <source>
        <dbReference type="EMBL" id="KAJ5504968.1"/>
    </source>
</evidence>
<feature type="transmembrane region" description="Helical" evidence="7">
    <location>
        <begin position="175"/>
        <end position="196"/>
    </location>
</feature>
<dbReference type="InterPro" id="IPR020846">
    <property type="entry name" value="MFS_dom"/>
</dbReference>
<feature type="transmembrane region" description="Helical" evidence="7">
    <location>
        <begin position="346"/>
        <end position="368"/>
    </location>
</feature>
<dbReference type="EMBL" id="JAPWDS010000003">
    <property type="protein sequence ID" value="KAJ5504968.1"/>
    <property type="molecule type" value="Genomic_DNA"/>
</dbReference>
<reference evidence="9" key="2">
    <citation type="journal article" date="2023" name="IMA Fungus">
        <title>Comparative genomic study of the Penicillium genus elucidates a diverse pangenome and 15 lateral gene transfer events.</title>
        <authorList>
            <person name="Petersen C."/>
            <person name="Sorensen T."/>
            <person name="Nielsen M.R."/>
            <person name="Sondergaard T.E."/>
            <person name="Sorensen J.L."/>
            <person name="Fitzpatrick D.A."/>
            <person name="Frisvad J.C."/>
            <person name="Nielsen K.L."/>
        </authorList>
    </citation>
    <scope>NUCLEOTIDE SEQUENCE</scope>
    <source>
        <strain evidence="9">IBT 29495</strain>
    </source>
</reference>
<dbReference type="Proteomes" id="UP001149954">
    <property type="component" value="Unassembled WGS sequence"/>
</dbReference>
<protein>
    <submittedName>
        <fullName evidence="9">HC-toxin efflux carrier TOXA</fullName>
    </submittedName>
</protein>
<evidence type="ECO:0000256" key="4">
    <source>
        <dbReference type="ARBA" id="ARBA00022989"/>
    </source>
</evidence>
<comment type="subcellular location">
    <subcellularLocation>
        <location evidence="1">Membrane</location>
        <topology evidence="1">Multi-pass membrane protein</topology>
    </subcellularLocation>
</comment>
<feature type="transmembrane region" description="Helical" evidence="7">
    <location>
        <begin position="251"/>
        <end position="271"/>
    </location>
</feature>